<dbReference type="AlphaFoldDB" id="A0A4Z1IHR3"/>
<dbReference type="Proteomes" id="UP000297452">
    <property type="component" value="Unassembled WGS sequence"/>
</dbReference>
<evidence type="ECO:0000313" key="1">
    <source>
        <dbReference type="EMBL" id="TGO61008.1"/>
    </source>
</evidence>
<sequence>MSGMRRQIRLADSSRITDTIDRHELTNVLAKLQIRRTSRQKCCDPMKVDILIHYLIGNVALDFSRSFQTRSVFYDNNTMRTDIAEGE</sequence>
<evidence type="ECO:0000313" key="2">
    <source>
        <dbReference type="Proteomes" id="UP000297452"/>
    </source>
</evidence>
<proteinExistence type="predicted"/>
<reference evidence="1 2" key="1">
    <citation type="submission" date="2017-12" db="EMBL/GenBank/DDBJ databases">
        <title>Comparative genomics of Botrytis spp.</title>
        <authorList>
            <person name="Valero-Jimenez C.A."/>
            <person name="Tapia P."/>
            <person name="Veloso J."/>
            <person name="Silva-Moreno E."/>
            <person name="Staats M."/>
            <person name="Valdes J.H."/>
            <person name="Van Kan J.A.L."/>
        </authorList>
    </citation>
    <scope>NUCLEOTIDE SEQUENCE [LARGE SCALE GENOMIC DNA]</scope>
    <source>
        <strain evidence="1 2">MUCL2120</strain>
    </source>
</reference>
<accession>A0A4Z1IHR3</accession>
<name>A0A4Z1IHR3_9HELO</name>
<protein>
    <submittedName>
        <fullName evidence="1">Uncharacterized protein</fullName>
    </submittedName>
</protein>
<dbReference type="EMBL" id="PQXJ01000136">
    <property type="protein sequence ID" value="TGO61008.1"/>
    <property type="molecule type" value="Genomic_DNA"/>
</dbReference>
<organism evidence="1 2">
    <name type="scientific">Botryotinia narcissicola</name>
    <dbReference type="NCBI Taxonomy" id="278944"/>
    <lineage>
        <taxon>Eukaryota</taxon>
        <taxon>Fungi</taxon>
        <taxon>Dikarya</taxon>
        <taxon>Ascomycota</taxon>
        <taxon>Pezizomycotina</taxon>
        <taxon>Leotiomycetes</taxon>
        <taxon>Helotiales</taxon>
        <taxon>Sclerotiniaceae</taxon>
        <taxon>Botryotinia</taxon>
    </lineage>
</organism>
<gene>
    <name evidence="1" type="ORF">BOTNAR_0136g00110</name>
</gene>
<keyword evidence="2" id="KW-1185">Reference proteome</keyword>
<comment type="caution">
    <text evidence="1">The sequence shown here is derived from an EMBL/GenBank/DDBJ whole genome shotgun (WGS) entry which is preliminary data.</text>
</comment>